<dbReference type="EMBL" id="KZ805317">
    <property type="protein sequence ID" value="PVI04941.1"/>
    <property type="molecule type" value="Genomic_DNA"/>
</dbReference>
<proteinExistence type="predicted"/>
<keyword evidence="1" id="KW-0732">Signal</keyword>
<evidence type="ECO:0000313" key="4">
    <source>
        <dbReference type="Proteomes" id="UP000244855"/>
    </source>
</evidence>
<feature type="domain" description="Carboxylesterase type B" evidence="2">
    <location>
        <begin position="33"/>
        <end position="376"/>
    </location>
</feature>
<feature type="domain" description="Carboxylesterase type B" evidence="2">
    <location>
        <begin position="390"/>
        <end position="503"/>
    </location>
</feature>
<gene>
    <name evidence="3" type="ORF">DM02DRAFT_611057</name>
</gene>
<evidence type="ECO:0000259" key="2">
    <source>
        <dbReference type="Pfam" id="PF00135"/>
    </source>
</evidence>
<dbReference type="InterPro" id="IPR050309">
    <property type="entry name" value="Type-B_Carboxylest/Lipase"/>
</dbReference>
<keyword evidence="4" id="KW-1185">Reference proteome</keyword>
<dbReference type="PANTHER" id="PTHR11559">
    <property type="entry name" value="CARBOXYLESTERASE"/>
    <property type="match status" value="1"/>
</dbReference>
<dbReference type="Gene3D" id="3.40.50.1820">
    <property type="entry name" value="alpha/beta hydrolase"/>
    <property type="match status" value="2"/>
</dbReference>
<dbReference type="InterPro" id="IPR002018">
    <property type="entry name" value="CarbesteraseB"/>
</dbReference>
<dbReference type="STRING" id="97972.A0A2V1E3B0"/>
<reference evidence="3 4" key="1">
    <citation type="journal article" date="2018" name="Sci. Rep.">
        <title>Comparative genomics provides insights into the lifestyle and reveals functional heterogeneity of dark septate endophytic fungi.</title>
        <authorList>
            <person name="Knapp D.G."/>
            <person name="Nemeth J.B."/>
            <person name="Barry K."/>
            <person name="Hainaut M."/>
            <person name="Henrissat B."/>
            <person name="Johnson J."/>
            <person name="Kuo A."/>
            <person name="Lim J.H.P."/>
            <person name="Lipzen A."/>
            <person name="Nolan M."/>
            <person name="Ohm R.A."/>
            <person name="Tamas L."/>
            <person name="Grigoriev I.V."/>
            <person name="Spatafora J.W."/>
            <person name="Nagy L.G."/>
            <person name="Kovacs G.M."/>
        </authorList>
    </citation>
    <scope>NUCLEOTIDE SEQUENCE [LARGE SCALE GENOMIC DNA]</scope>
    <source>
        <strain evidence="3 4">DSE2036</strain>
    </source>
</reference>
<dbReference type="Pfam" id="PF00135">
    <property type="entry name" value="COesterase"/>
    <property type="match status" value="2"/>
</dbReference>
<dbReference type="GO" id="GO:0016787">
    <property type="term" value="F:hydrolase activity"/>
    <property type="evidence" value="ECO:0007669"/>
    <property type="project" value="UniProtKB-KW"/>
</dbReference>
<dbReference type="Proteomes" id="UP000244855">
    <property type="component" value="Unassembled WGS sequence"/>
</dbReference>
<keyword evidence="3" id="KW-0378">Hydrolase</keyword>
<evidence type="ECO:0000256" key="1">
    <source>
        <dbReference type="SAM" id="SignalP"/>
    </source>
</evidence>
<protein>
    <submittedName>
        <fullName evidence="3">Alpha/beta-hydrolase</fullName>
    </submittedName>
</protein>
<dbReference type="OrthoDB" id="408631at2759"/>
<accession>A0A2V1E3B0</accession>
<feature type="signal peptide" evidence="1">
    <location>
        <begin position="1"/>
        <end position="22"/>
    </location>
</feature>
<feature type="chain" id="PRO_5016064733" evidence="1">
    <location>
        <begin position="23"/>
        <end position="527"/>
    </location>
</feature>
<dbReference type="InterPro" id="IPR029058">
    <property type="entry name" value="AB_hydrolase_fold"/>
</dbReference>
<sequence>MKFTLSSLVSLAVIAAADQANCAGTNATNSLNVTTLTGRYTGLVDKRFPGTRQFRSIAYAEPPIQSRRWLPPRKLHPSSEHHYSYDLPPSCPQFMSATPAFLSSYLGDGALIDNGNESYTSGGSGVNTSEDCLHLAVWTPVNATSRSKFPVLFWIYGGGFSTGGINTPYYDAASWVEKSQSHIVVSVNYRVNIFGFPNAKDLTDQNVGLLDQRMALEWVRDNIEAFGGDPTAITQMGQSAGSMSIDAAAHSFYQDPIARANILLSGTVAMGAPTIDPAFSSFTFIARNFGCGGDNSTASEIDCMRSVPFSDIINFIGKHTDSQSQPALSFTPVLDERLVFSDYAARFRAGKVAHVPTILANTANEATSFAPFDPRTPNVGPPQEMLTPVNLQLFVCPTWNFTVARNELDIPVYRYQYAGNFPNTTPLNWTGAFHGSDIPLVFGTYEKVKGLGESTELEIETSRVMQDHILAFVKDPVNGPKALGWEPTPSQGGKVARFGTGGKAIQYVDAVEVDGACFGAGEYDPFP</sequence>
<name>A0A2V1E3B0_9PLEO</name>
<organism evidence="3 4">
    <name type="scientific">Periconia macrospinosa</name>
    <dbReference type="NCBI Taxonomy" id="97972"/>
    <lineage>
        <taxon>Eukaryota</taxon>
        <taxon>Fungi</taxon>
        <taxon>Dikarya</taxon>
        <taxon>Ascomycota</taxon>
        <taxon>Pezizomycotina</taxon>
        <taxon>Dothideomycetes</taxon>
        <taxon>Pleosporomycetidae</taxon>
        <taxon>Pleosporales</taxon>
        <taxon>Massarineae</taxon>
        <taxon>Periconiaceae</taxon>
        <taxon>Periconia</taxon>
    </lineage>
</organism>
<dbReference type="SUPFAM" id="SSF53474">
    <property type="entry name" value="alpha/beta-Hydrolases"/>
    <property type="match status" value="1"/>
</dbReference>
<evidence type="ECO:0000313" key="3">
    <source>
        <dbReference type="EMBL" id="PVI04941.1"/>
    </source>
</evidence>
<dbReference type="AlphaFoldDB" id="A0A2V1E3B0"/>